<accession>A0A0L0V427</accession>
<evidence type="ECO:0000313" key="3">
    <source>
        <dbReference type="Proteomes" id="UP000054564"/>
    </source>
</evidence>
<proteinExistence type="predicted"/>
<feature type="region of interest" description="Disordered" evidence="1">
    <location>
        <begin position="39"/>
        <end position="64"/>
    </location>
</feature>
<sequence>MCTCETHEECGFQHCPSVEIGVQQALVELVKRYVRGAPNQLRRKQSTEPDSNITNGQHCKGESRTTPLELTPVVFSASPGTTGFAQNKVLTVSKLTGLDNDCNQQLFSRIS</sequence>
<evidence type="ECO:0000256" key="1">
    <source>
        <dbReference type="SAM" id="MobiDB-lite"/>
    </source>
</evidence>
<protein>
    <submittedName>
        <fullName evidence="2">Uncharacterized protein</fullName>
    </submittedName>
</protein>
<dbReference type="AlphaFoldDB" id="A0A0L0V427"/>
<dbReference type="Proteomes" id="UP000054564">
    <property type="component" value="Unassembled WGS sequence"/>
</dbReference>
<evidence type="ECO:0000313" key="2">
    <source>
        <dbReference type="EMBL" id="KNE93951.1"/>
    </source>
</evidence>
<gene>
    <name evidence="2" type="ORF">PSTG_12750</name>
</gene>
<organism evidence="2 3">
    <name type="scientific">Puccinia striiformis f. sp. tritici PST-78</name>
    <dbReference type="NCBI Taxonomy" id="1165861"/>
    <lineage>
        <taxon>Eukaryota</taxon>
        <taxon>Fungi</taxon>
        <taxon>Dikarya</taxon>
        <taxon>Basidiomycota</taxon>
        <taxon>Pucciniomycotina</taxon>
        <taxon>Pucciniomycetes</taxon>
        <taxon>Pucciniales</taxon>
        <taxon>Pucciniaceae</taxon>
        <taxon>Puccinia</taxon>
    </lineage>
</organism>
<feature type="compositionally biased region" description="Polar residues" evidence="1">
    <location>
        <begin position="48"/>
        <end position="57"/>
    </location>
</feature>
<comment type="caution">
    <text evidence="2">The sequence shown here is derived from an EMBL/GenBank/DDBJ whole genome shotgun (WGS) entry which is preliminary data.</text>
</comment>
<dbReference type="EMBL" id="AJIL01000127">
    <property type="protein sequence ID" value="KNE93951.1"/>
    <property type="molecule type" value="Genomic_DNA"/>
</dbReference>
<name>A0A0L0V427_9BASI</name>
<keyword evidence="3" id="KW-1185">Reference proteome</keyword>
<reference evidence="3" key="1">
    <citation type="submission" date="2014-03" db="EMBL/GenBank/DDBJ databases">
        <title>The Genome Sequence of Puccinia striiformis f. sp. tritici PST-78.</title>
        <authorList>
            <consortium name="The Broad Institute Genome Sequencing Platform"/>
            <person name="Cuomo C."/>
            <person name="Hulbert S."/>
            <person name="Chen X."/>
            <person name="Walker B."/>
            <person name="Young S.K."/>
            <person name="Zeng Q."/>
            <person name="Gargeya S."/>
            <person name="Fitzgerald M."/>
            <person name="Haas B."/>
            <person name="Abouelleil A."/>
            <person name="Alvarado L."/>
            <person name="Arachchi H.M."/>
            <person name="Berlin A.M."/>
            <person name="Chapman S.B."/>
            <person name="Goldberg J."/>
            <person name="Griggs A."/>
            <person name="Gujja S."/>
            <person name="Hansen M."/>
            <person name="Howarth C."/>
            <person name="Imamovic A."/>
            <person name="Larimer J."/>
            <person name="McCowan C."/>
            <person name="Montmayeur A."/>
            <person name="Murphy C."/>
            <person name="Neiman D."/>
            <person name="Pearson M."/>
            <person name="Priest M."/>
            <person name="Roberts A."/>
            <person name="Saif S."/>
            <person name="Shea T."/>
            <person name="Sisk P."/>
            <person name="Sykes S."/>
            <person name="Wortman J."/>
            <person name="Nusbaum C."/>
            <person name="Birren B."/>
        </authorList>
    </citation>
    <scope>NUCLEOTIDE SEQUENCE [LARGE SCALE GENOMIC DNA]</scope>
    <source>
        <strain evidence="3">race PST-78</strain>
    </source>
</reference>